<evidence type="ECO:0000259" key="3">
    <source>
        <dbReference type="Pfam" id="PF05257"/>
    </source>
</evidence>
<dbReference type="SUPFAM" id="SSF54001">
    <property type="entry name" value="Cysteine proteinases"/>
    <property type="match status" value="1"/>
</dbReference>
<feature type="chain" id="PRO_5046714491" evidence="2">
    <location>
        <begin position="38"/>
        <end position="274"/>
    </location>
</feature>
<keyword evidence="5" id="KW-1185">Reference proteome</keyword>
<dbReference type="RefSeq" id="WP_160819205.1">
    <property type="nucleotide sequence ID" value="NZ_JBHSXE010000001.1"/>
</dbReference>
<dbReference type="InterPro" id="IPR038765">
    <property type="entry name" value="Papain-like_cys_pep_sf"/>
</dbReference>
<comment type="caution">
    <text evidence="4">The sequence shown here is derived from an EMBL/GenBank/DDBJ whole genome shotgun (WGS) entry which is preliminary data.</text>
</comment>
<dbReference type="EMBL" id="JBHSXS010000052">
    <property type="protein sequence ID" value="MFC6886382.1"/>
    <property type="molecule type" value="Genomic_DNA"/>
</dbReference>
<feature type="signal peptide" evidence="2">
    <location>
        <begin position="1"/>
        <end position="37"/>
    </location>
</feature>
<name>A0ABW2CX08_9ACTN</name>
<evidence type="ECO:0000313" key="5">
    <source>
        <dbReference type="Proteomes" id="UP001596380"/>
    </source>
</evidence>
<reference evidence="5" key="1">
    <citation type="journal article" date="2019" name="Int. J. Syst. Evol. Microbiol.">
        <title>The Global Catalogue of Microorganisms (GCM) 10K type strain sequencing project: providing services to taxonomists for standard genome sequencing and annotation.</title>
        <authorList>
            <consortium name="The Broad Institute Genomics Platform"/>
            <consortium name="The Broad Institute Genome Sequencing Center for Infectious Disease"/>
            <person name="Wu L."/>
            <person name="Ma J."/>
        </authorList>
    </citation>
    <scope>NUCLEOTIDE SEQUENCE [LARGE SCALE GENOMIC DNA]</scope>
    <source>
        <strain evidence="5">JCM 3369</strain>
    </source>
</reference>
<accession>A0ABW2CX08</accession>
<keyword evidence="2" id="KW-0732">Signal</keyword>
<gene>
    <name evidence="4" type="ORF">ACFQKB_41945</name>
</gene>
<protein>
    <submittedName>
        <fullName evidence="4">CHAP domain-containing protein</fullName>
    </submittedName>
</protein>
<feature type="compositionally biased region" description="Basic and acidic residues" evidence="1">
    <location>
        <begin position="102"/>
        <end position="114"/>
    </location>
</feature>
<dbReference type="InterPro" id="IPR007921">
    <property type="entry name" value="CHAP_dom"/>
</dbReference>
<feature type="region of interest" description="Disordered" evidence="1">
    <location>
        <begin position="35"/>
        <end position="116"/>
    </location>
</feature>
<dbReference type="Pfam" id="PF05257">
    <property type="entry name" value="CHAP"/>
    <property type="match status" value="1"/>
</dbReference>
<evidence type="ECO:0000313" key="4">
    <source>
        <dbReference type="EMBL" id="MFC6886382.1"/>
    </source>
</evidence>
<proteinExistence type="predicted"/>
<sequence length="274" mass="28757">MTGRHRKQNRLSLTLRTTGSLVVGAAVLGTAAATAQAAVVGPDRSDGAGRSAAATDMAAAGGRSTKADPKAGNGQKAEDGARAVPKQAASPRAAAPAGDPESAPKPKPKPEAERPTAAQAIDLARSQVGTEEDGGGTTKFQNWYMSTDRARQTVARDGGSVQEYADAQWCDMFVSWIGERLGFSEQFGSDAWTVAHARWFKEQDRWGTTPKPGAIVFYSWDGGGSEDDIDHVGLVVKGTDDGVEAVEGNTSNAVRVRERSADQIVGYGYPEYAG</sequence>
<evidence type="ECO:0000256" key="1">
    <source>
        <dbReference type="SAM" id="MobiDB-lite"/>
    </source>
</evidence>
<feature type="domain" description="Peptidase C51" evidence="3">
    <location>
        <begin position="166"/>
        <end position="249"/>
    </location>
</feature>
<evidence type="ECO:0000256" key="2">
    <source>
        <dbReference type="SAM" id="SignalP"/>
    </source>
</evidence>
<dbReference type="Gene3D" id="3.90.1720.10">
    <property type="entry name" value="endopeptidase domain like (from Nostoc punctiforme)"/>
    <property type="match status" value="1"/>
</dbReference>
<dbReference type="Proteomes" id="UP001596380">
    <property type="component" value="Unassembled WGS sequence"/>
</dbReference>
<organism evidence="4 5">
    <name type="scientific">Actinomadura yumaensis</name>
    <dbReference type="NCBI Taxonomy" id="111807"/>
    <lineage>
        <taxon>Bacteria</taxon>
        <taxon>Bacillati</taxon>
        <taxon>Actinomycetota</taxon>
        <taxon>Actinomycetes</taxon>
        <taxon>Streptosporangiales</taxon>
        <taxon>Thermomonosporaceae</taxon>
        <taxon>Actinomadura</taxon>
    </lineage>
</organism>
<feature type="compositionally biased region" description="Low complexity" evidence="1">
    <location>
        <begin position="48"/>
        <end position="62"/>
    </location>
</feature>
<feature type="compositionally biased region" description="Low complexity" evidence="1">
    <location>
        <begin position="83"/>
        <end position="101"/>
    </location>
</feature>